<dbReference type="InterPro" id="IPR050956">
    <property type="entry name" value="2C_system_His_kinase"/>
</dbReference>
<dbReference type="OrthoDB" id="60033at2759"/>
<dbReference type="InterPro" id="IPR003661">
    <property type="entry name" value="HisK_dim/P_dom"/>
</dbReference>
<dbReference type="GO" id="GO:0000155">
    <property type="term" value="F:phosphorelay sensor kinase activity"/>
    <property type="evidence" value="ECO:0007669"/>
    <property type="project" value="InterPro"/>
</dbReference>
<keyword evidence="1 2" id="KW-0597">Phosphoprotein</keyword>
<name>A0A8S1NNP2_9CILI</name>
<evidence type="ECO:0000256" key="2">
    <source>
        <dbReference type="PROSITE-ProRule" id="PRU00169"/>
    </source>
</evidence>
<evidence type="ECO:0000259" key="5">
    <source>
        <dbReference type="PROSITE" id="PS50110"/>
    </source>
</evidence>
<dbReference type="SMART" id="SM00387">
    <property type="entry name" value="HATPase_c"/>
    <property type="match status" value="1"/>
</dbReference>
<keyword evidence="3" id="KW-0472">Membrane</keyword>
<dbReference type="InterPro" id="IPR001789">
    <property type="entry name" value="Sig_transdc_resp-reg_receiver"/>
</dbReference>
<dbReference type="InterPro" id="IPR005467">
    <property type="entry name" value="His_kinase_dom"/>
</dbReference>
<dbReference type="PANTHER" id="PTHR43719">
    <property type="entry name" value="TWO-COMPONENT HISTIDINE KINASE"/>
    <property type="match status" value="1"/>
</dbReference>
<dbReference type="Proteomes" id="UP000692954">
    <property type="component" value="Unassembled WGS sequence"/>
</dbReference>
<evidence type="ECO:0008006" key="8">
    <source>
        <dbReference type="Google" id="ProtNLM"/>
    </source>
</evidence>
<evidence type="ECO:0000256" key="3">
    <source>
        <dbReference type="SAM" id="Phobius"/>
    </source>
</evidence>
<proteinExistence type="predicted"/>
<dbReference type="PROSITE" id="PS50109">
    <property type="entry name" value="HIS_KIN"/>
    <property type="match status" value="1"/>
</dbReference>
<keyword evidence="7" id="KW-1185">Reference proteome</keyword>
<dbReference type="SMART" id="SM00448">
    <property type="entry name" value="REC"/>
    <property type="match status" value="1"/>
</dbReference>
<feature type="transmembrane region" description="Helical" evidence="3">
    <location>
        <begin position="58"/>
        <end position="75"/>
    </location>
</feature>
<feature type="modified residue" description="4-aspartylphosphate" evidence="2">
    <location>
        <position position="767"/>
    </location>
</feature>
<dbReference type="PROSITE" id="PS50110">
    <property type="entry name" value="RESPONSE_REGULATORY"/>
    <property type="match status" value="1"/>
</dbReference>
<keyword evidence="3" id="KW-0812">Transmembrane</keyword>
<gene>
    <name evidence="6" type="ORF">PSON_ATCC_30995.1.T0520240</name>
</gene>
<dbReference type="Pfam" id="PF00072">
    <property type="entry name" value="Response_reg"/>
    <property type="match status" value="1"/>
</dbReference>
<dbReference type="Pfam" id="PF02518">
    <property type="entry name" value="HATPase_c"/>
    <property type="match status" value="1"/>
</dbReference>
<evidence type="ECO:0000259" key="4">
    <source>
        <dbReference type="PROSITE" id="PS50109"/>
    </source>
</evidence>
<comment type="caution">
    <text evidence="6">The sequence shown here is derived from an EMBL/GenBank/DDBJ whole genome shotgun (WGS) entry which is preliminary data.</text>
</comment>
<accession>A0A8S1NNP2</accession>
<evidence type="ECO:0000256" key="1">
    <source>
        <dbReference type="ARBA" id="ARBA00022553"/>
    </source>
</evidence>
<keyword evidence="3" id="KW-1133">Transmembrane helix</keyword>
<organism evidence="6 7">
    <name type="scientific">Paramecium sonneborni</name>
    <dbReference type="NCBI Taxonomy" id="65129"/>
    <lineage>
        <taxon>Eukaryota</taxon>
        <taxon>Sar</taxon>
        <taxon>Alveolata</taxon>
        <taxon>Ciliophora</taxon>
        <taxon>Intramacronucleata</taxon>
        <taxon>Oligohymenophorea</taxon>
        <taxon>Peniculida</taxon>
        <taxon>Parameciidae</taxon>
        <taxon>Paramecium</taxon>
    </lineage>
</organism>
<feature type="transmembrane region" description="Helical" evidence="3">
    <location>
        <begin position="108"/>
        <end position="131"/>
    </location>
</feature>
<sequence length="832" mass="95765">MIERQFLNVQAIHWMSFCYSVYFYIESRNTSNLLCLIIICLISPVVIFTYYAKSKVRMIGIIFCIQLDLICLIILNQQNLNHASYAQLIISQYLSKDLIKKVQGQNQILINPMSLYYGLMIVVSAFQQIYLHTVNEFNSDSPQLILCLFLSLQDSIASKKKNQSQLNTTIQIDGGPINKLESLGKRAVSVVDSDKNLILDQSKDSARILCNNFSNIQQHYINSEIIYNSLEYLQEGLIILDVQDEKNLTYKIQYMNSATRILFGREQECEILYILESLNTLHIQSQDVMEDPISGRESVQQRLSNLQFSRLCKSIFLQKDLFCSIKQPMLDFQMFEKHQIISMKDLLEKMIQARKTDVITVNTHYSGSITINTNKNITISQSNPGQSRHEQNERLMEFTLTLTRDKSILIICRDVTHRQKIRYLKDYNIQKSKMLSFVSHEYRQPLGCIIQMIECVLMYPIITSNIDIAENLQVALDNSKYMLNLSNDLLDLAQIKNGKFKINKVAFNIENLIQDCIKMFALKAKLKNLQLLTEFSGNIPKQIISDKNRLKQIIVNLLSNAFKFNSSKIEISIQFQSNFLRIGVKDDGIGISKEEQQKLFKAFSKVNSEESRKLNEQGVGLGLVISNQIAQTIGCSGLNIESKIDIDNHYSYFYFDMLIELPEKKKVASFKIPEIYPLYQEVDEIITFNQEHQKITQDVISYCSHCLIVDDECFNALALNKILKGVLKNNNQQMDVESVLSGKESIEKVKNKKCNNSCQGYKLIFMDVEMPIMNGIQTTKQILAFNPSQIIIGCSGYTDYQEKKKCIDIGMSDYITKPVNETELQEILKKYL</sequence>
<reference evidence="6" key="1">
    <citation type="submission" date="2021-01" db="EMBL/GenBank/DDBJ databases">
        <authorList>
            <consortium name="Genoscope - CEA"/>
            <person name="William W."/>
        </authorList>
    </citation>
    <scope>NUCLEOTIDE SEQUENCE</scope>
</reference>
<dbReference type="EMBL" id="CAJJDN010000052">
    <property type="protein sequence ID" value="CAD8088214.1"/>
    <property type="molecule type" value="Genomic_DNA"/>
</dbReference>
<dbReference type="CDD" id="cd17546">
    <property type="entry name" value="REC_hyHK_CKI1_RcsC-like"/>
    <property type="match status" value="1"/>
</dbReference>
<dbReference type="InterPro" id="IPR003594">
    <property type="entry name" value="HATPase_dom"/>
</dbReference>
<dbReference type="Pfam" id="PF00512">
    <property type="entry name" value="HisKA"/>
    <property type="match status" value="1"/>
</dbReference>
<dbReference type="SMART" id="SM00388">
    <property type="entry name" value="HisKA"/>
    <property type="match status" value="1"/>
</dbReference>
<dbReference type="AlphaFoldDB" id="A0A8S1NNP2"/>
<protein>
    <recommendedName>
        <fullName evidence="8">Multi-sensor hybrid histidine kinase</fullName>
    </recommendedName>
</protein>
<evidence type="ECO:0000313" key="6">
    <source>
        <dbReference type="EMBL" id="CAD8088214.1"/>
    </source>
</evidence>
<dbReference type="PANTHER" id="PTHR43719:SF28">
    <property type="entry name" value="PEROXIDE STRESS-ACTIVATED HISTIDINE KINASE MAK1-RELATED"/>
    <property type="match status" value="1"/>
</dbReference>
<feature type="domain" description="Response regulatory" evidence="5">
    <location>
        <begin position="705"/>
        <end position="832"/>
    </location>
</feature>
<feature type="transmembrane region" description="Helical" evidence="3">
    <location>
        <begin position="32"/>
        <end position="52"/>
    </location>
</feature>
<feature type="domain" description="Histidine kinase" evidence="4">
    <location>
        <begin position="437"/>
        <end position="665"/>
    </location>
</feature>
<evidence type="ECO:0000313" key="7">
    <source>
        <dbReference type="Proteomes" id="UP000692954"/>
    </source>
</evidence>